<dbReference type="GO" id="GO:0008010">
    <property type="term" value="F:structural constituent of chitin-based larval cuticle"/>
    <property type="evidence" value="ECO:0007669"/>
    <property type="project" value="TreeGrafter"/>
</dbReference>
<evidence type="ECO:0000313" key="5">
    <source>
        <dbReference type="Proteomes" id="UP000821866"/>
    </source>
</evidence>
<name>A0A9J6DG35_RHIMP</name>
<reference evidence="4" key="1">
    <citation type="journal article" date="2020" name="Cell">
        <title>Large-Scale Comparative Analyses of Tick Genomes Elucidate Their Genetic Diversity and Vector Capacities.</title>
        <authorList>
            <consortium name="Tick Genome and Microbiome Consortium (TIGMIC)"/>
            <person name="Jia N."/>
            <person name="Wang J."/>
            <person name="Shi W."/>
            <person name="Du L."/>
            <person name="Sun Y."/>
            <person name="Zhan W."/>
            <person name="Jiang J.F."/>
            <person name="Wang Q."/>
            <person name="Zhang B."/>
            <person name="Ji P."/>
            <person name="Bell-Sakyi L."/>
            <person name="Cui X.M."/>
            <person name="Yuan T.T."/>
            <person name="Jiang B.G."/>
            <person name="Yang W.F."/>
            <person name="Lam T.T."/>
            <person name="Chang Q.C."/>
            <person name="Ding S.J."/>
            <person name="Wang X.J."/>
            <person name="Zhu J.G."/>
            <person name="Ruan X.D."/>
            <person name="Zhao L."/>
            <person name="Wei J.T."/>
            <person name="Ye R.Z."/>
            <person name="Que T.C."/>
            <person name="Du C.H."/>
            <person name="Zhou Y.H."/>
            <person name="Cheng J.X."/>
            <person name="Dai P.F."/>
            <person name="Guo W.B."/>
            <person name="Han X.H."/>
            <person name="Huang E.J."/>
            <person name="Li L.F."/>
            <person name="Wei W."/>
            <person name="Gao Y.C."/>
            <person name="Liu J.Z."/>
            <person name="Shao H.Z."/>
            <person name="Wang X."/>
            <person name="Wang C.C."/>
            <person name="Yang T.C."/>
            <person name="Huo Q.B."/>
            <person name="Li W."/>
            <person name="Chen H.Y."/>
            <person name="Chen S.E."/>
            <person name="Zhou L.G."/>
            <person name="Ni X.B."/>
            <person name="Tian J.H."/>
            <person name="Sheng Y."/>
            <person name="Liu T."/>
            <person name="Pan Y.S."/>
            <person name="Xia L.Y."/>
            <person name="Li J."/>
            <person name="Zhao F."/>
            <person name="Cao W.C."/>
        </authorList>
    </citation>
    <scope>NUCLEOTIDE SEQUENCE</scope>
    <source>
        <strain evidence="4">Rmic-2018</strain>
    </source>
</reference>
<evidence type="ECO:0000256" key="3">
    <source>
        <dbReference type="SAM" id="MobiDB-lite"/>
    </source>
</evidence>
<feature type="region of interest" description="Disordered" evidence="3">
    <location>
        <begin position="139"/>
        <end position="160"/>
    </location>
</feature>
<reference evidence="4" key="2">
    <citation type="submission" date="2021-09" db="EMBL/GenBank/DDBJ databases">
        <authorList>
            <person name="Jia N."/>
            <person name="Wang J."/>
            <person name="Shi W."/>
            <person name="Du L."/>
            <person name="Sun Y."/>
            <person name="Zhan W."/>
            <person name="Jiang J."/>
            <person name="Wang Q."/>
            <person name="Zhang B."/>
            <person name="Ji P."/>
            <person name="Sakyi L.B."/>
            <person name="Cui X."/>
            <person name="Yuan T."/>
            <person name="Jiang B."/>
            <person name="Yang W."/>
            <person name="Lam T.T.-Y."/>
            <person name="Chang Q."/>
            <person name="Ding S."/>
            <person name="Wang X."/>
            <person name="Zhu J."/>
            <person name="Ruan X."/>
            <person name="Zhao L."/>
            <person name="Wei J."/>
            <person name="Que T."/>
            <person name="Du C."/>
            <person name="Cheng J."/>
            <person name="Dai P."/>
            <person name="Han X."/>
            <person name="Huang E."/>
            <person name="Gao Y."/>
            <person name="Liu J."/>
            <person name="Shao H."/>
            <person name="Ye R."/>
            <person name="Li L."/>
            <person name="Wei W."/>
            <person name="Wang X."/>
            <person name="Wang C."/>
            <person name="Huo Q."/>
            <person name="Li W."/>
            <person name="Guo W."/>
            <person name="Chen H."/>
            <person name="Chen S."/>
            <person name="Zhou L."/>
            <person name="Zhou L."/>
            <person name="Ni X."/>
            <person name="Tian J."/>
            <person name="Zhou Y."/>
            <person name="Sheng Y."/>
            <person name="Liu T."/>
            <person name="Pan Y."/>
            <person name="Xia L."/>
            <person name="Li J."/>
            <person name="Zhao F."/>
            <person name="Cao W."/>
        </authorList>
    </citation>
    <scope>NUCLEOTIDE SEQUENCE</scope>
    <source>
        <strain evidence="4">Rmic-2018</strain>
        <tissue evidence="4">Larvae</tissue>
    </source>
</reference>
<dbReference type="AlphaFoldDB" id="A0A9J6DG35"/>
<evidence type="ECO:0000313" key="4">
    <source>
        <dbReference type="EMBL" id="KAH8020929.1"/>
    </source>
</evidence>
<evidence type="ECO:0000256" key="2">
    <source>
        <dbReference type="PROSITE-ProRule" id="PRU00497"/>
    </source>
</evidence>
<sequence>MLSLKTQGLGAYQYGYDWTFPEGHGAFQRESGNAAGHKQGSYGLKYADGTVRIVSYIADEAGFRVSISTNEPGTLSSSPADALFQVPQEPYQASALEPPKTSQPVQFQVPTKTSQIVAAVPVAVTATNVVPDAVAGDPTTHEIPVSYHNRPRPRGSVVHS</sequence>
<dbReference type="GO" id="GO:0062129">
    <property type="term" value="C:chitin-based extracellular matrix"/>
    <property type="evidence" value="ECO:0007669"/>
    <property type="project" value="TreeGrafter"/>
</dbReference>
<dbReference type="Pfam" id="PF00379">
    <property type="entry name" value="Chitin_bind_4"/>
    <property type="match status" value="1"/>
</dbReference>
<comment type="caution">
    <text evidence="4">The sequence shown here is derived from an EMBL/GenBank/DDBJ whole genome shotgun (WGS) entry which is preliminary data.</text>
</comment>
<gene>
    <name evidence="4" type="ORF">HPB51_010319</name>
</gene>
<dbReference type="InterPro" id="IPR031311">
    <property type="entry name" value="CHIT_BIND_RR_consensus"/>
</dbReference>
<proteinExistence type="predicted"/>
<dbReference type="PANTHER" id="PTHR10380">
    <property type="entry name" value="CUTICLE PROTEIN"/>
    <property type="match status" value="1"/>
</dbReference>
<dbReference type="EMBL" id="JABSTU010000009">
    <property type="protein sequence ID" value="KAH8020929.1"/>
    <property type="molecule type" value="Genomic_DNA"/>
</dbReference>
<accession>A0A9J6DG35</accession>
<protein>
    <recommendedName>
        <fullName evidence="6">Cuticle protein</fullName>
    </recommendedName>
</protein>
<evidence type="ECO:0008006" key="6">
    <source>
        <dbReference type="Google" id="ProtNLM"/>
    </source>
</evidence>
<organism evidence="4 5">
    <name type="scientific">Rhipicephalus microplus</name>
    <name type="common">Cattle tick</name>
    <name type="synonym">Boophilus microplus</name>
    <dbReference type="NCBI Taxonomy" id="6941"/>
    <lineage>
        <taxon>Eukaryota</taxon>
        <taxon>Metazoa</taxon>
        <taxon>Ecdysozoa</taxon>
        <taxon>Arthropoda</taxon>
        <taxon>Chelicerata</taxon>
        <taxon>Arachnida</taxon>
        <taxon>Acari</taxon>
        <taxon>Parasitiformes</taxon>
        <taxon>Ixodida</taxon>
        <taxon>Ixodoidea</taxon>
        <taxon>Ixodidae</taxon>
        <taxon>Rhipicephalinae</taxon>
        <taxon>Rhipicephalus</taxon>
        <taxon>Boophilus</taxon>
    </lineage>
</organism>
<keyword evidence="5" id="KW-1185">Reference proteome</keyword>
<evidence type="ECO:0000256" key="1">
    <source>
        <dbReference type="ARBA" id="ARBA00022460"/>
    </source>
</evidence>
<dbReference type="InterPro" id="IPR000618">
    <property type="entry name" value="Insect_cuticle"/>
</dbReference>
<dbReference type="VEuPathDB" id="VectorBase:LOC119173860"/>
<dbReference type="PANTHER" id="PTHR10380:SF173">
    <property type="entry name" value="CUTICULAR PROTEIN 47EF, ISOFORM C-RELATED"/>
    <property type="match status" value="1"/>
</dbReference>
<dbReference type="InterPro" id="IPR050468">
    <property type="entry name" value="Cuticle_Struct_Prot"/>
</dbReference>
<dbReference type="PROSITE" id="PS00233">
    <property type="entry name" value="CHIT_BIND_RR_1"/>
    <property type="match status" value="1"/>
</dbReference>
<keyword evidence="1 2" id="KW-0193">Cuticle</keyword>
<dbReference type="PROSITE" id="PS51155">
    <property type="entry name" value="CHIT_BIND_RR_2"/>
    <property type="match status" value="1"/>
</dbReference>
<dbReference type="Proteomes" id="UP000821866">
    <property type="component" value="Chromosome 7"/>
</dbReference>